<protein>
    <submittedName>
        <fullName evidence="1">AGAP012342PAlike</fullName>
    </submittedName>
</protein>
<dbReference type="Proteomes" id="UP000595437">
    <property type="component" value="Chromosome 8"/>
</dbReference>
<evidence type="ECO:0000313" key="2">
    <source>
        <dbReference type="Proteomes" id="UP000595437"/>
    </source>
</evidence>
<name>A0A7T8HL22_CALRO</name>
<feature type="non-terminal residue" evidence="1">
    <location>
        <position position="1"/>
    </location>
</feature>
<dbReference type="EMBL" id="CP045897">
    <property type="protein sequence ID" value="QQP51845.1"/>
    <property type="molecule type" value="Genomic_DNA"/>
</dbReference>
<dbReference type="GO" id="GO:0046983">
    <property type="term" value="F:protein dimerization activity"/>
    <property type="evidence" value="ECO:0007669"/>
    <property type="project" value="InterPro"/>
</dbReference>
<dbReference type="InterPro" id="IPR036638">
    <property type="entry name" value="HLH_DNA-bd_sf"/>
</dbReference>
<sequence length="118" mass="12874">SGSDSLNKLEKADILELTVKHLRSMPSPPPPLFSGDGSLSLWIQHLCSADHQFISSIPGVSHIAGDLLSSEDQLRGPYDERDLSRPLQIHPLDGICLEAILIMLVCGVPVKALLHQYL</sequence>
<dbReference type="OrthoDB" id="6085656at2759"/>
<reference evidence="2" key="1">
    <citation type="submission" date="2021-01" db="EMBL/GenBank/DDBJ databases">
        <title>Caligus Genome Assembly.</title>
        <authorList>
            <person name="Gallardo-Escarate C."/>
        </authorList>
    </citation>
    <scope>NUCLEOTIDE SEQUENCE [LARGE SCALE GENOMIC DNA]</scope>
</reference>
<evidence type="ECO:0000313" key="1">
    <source>
        <dbReference type="EMBL" id="QQP51845.1"/>
    </source>
</evidence>
<gene>
    <name evidence="1" type="ORF">FKW44_013313</name>
</gene>
<organism evidence="1 2">
    <name type="scientific">Caligus rogercresseyi</name>
    <name type="common">Sea louse</name>
    <dbReference type="NCBI Taxonomy" id="217165"/>
    <lineage>
        <taxon>Eukaryota</taxon>
        <taxon>Metazoa</taxon>
        <taxon>Ecdysozoa</taxon>
        <taxon>Arthropoda</taxon>
        <taxon>Crustacea</taxon>
        <taxon>Multicrustacea</taxon>
        <taxon>Hexanauplia</taxon>
        <taxon>Copepoda</taxon>
        <taxon>Siphonostomatoida</taxon>
        <taxon>Caligidae</taxon>
        <taxon>Caligus</taxon>
    </lineage>
</organism>
<dbReference type="AlphaFoldDB" id="A0A7T8HL22"/>
<accession>A0A7T8HL22</accession>
<dbReference type="Gene3D" id="4.10.280.10">
    <property type="entry name" value="Helix-loop-helix DNA-binding domain"/>
    <property type="match status" value="1"/>
</dbReference>
<keyword evidence="2" id="KW-1185">Reference proteome</keyword>
<proteinExistence type="predicted"/>